<dbReference type="Proteomes" id="UP000182227">
    <property type="component" value="Unassembled WGS sequence"/>
</dbReference>
<sequence length="169" mass="18228">MAGAVEVEQPGDLGPRTDAAEHRALNPLLQQGQLEEVEVYGRLREIAHARDDYLSTLAGQAQRLLDVFALDLPDRDDRDLGHLAPREVGQFGSRVSHGGERVGGTEFEGLLAFEVHRVDGDDEPGPRELRPLHGVDADAADADHHHRVARAGVADLGGRAPTGRDTTAQ</sequence>
<evidence type="ECO:0000313" key="2">
    <source>
        <dbReference type="Proteomes" id="UP000182227"/>
    </source>
</evidence>
<dbReference type="AlphaFoldDB" id="A0A0U1DE99"/>
<gene>
    <name evidence="1" type="ORF">BN970_02809</name>
</gene>
<reference evidence="1 2" key="1">
    <citation type="submission" date="2015-03" db="EMBL/GenBank/DDBJ databases">
        <authorList>
            <person name="Murphy D."/>
        </authorList>
    </citation>
    <scope>NUCLEOTIDE SEQUENCE [LARGE SCALE GENOMIC DNA]</scope>
    <source>
        <strain evidence="1 2">D16</strain>
    </source>
</reference>
<accession>A0A0U1DE99</accession>
<organism evidence="1 2">
    <name type="scientific">Mycolicibacterium conceptionense</name>
    <dbReference type="NCBI Taxonomy" id="451644"/>
    <lineage>
        <taxon>Bacteria</taxon>
        <taxon>Bacillati</taxon>
        <taxon>Actinomycetota</taxon>
        <taxon>Actinomycetes</taxon>
        <taxon>Mycobacteriales</taxon>
        <taxon>Mycobacteriaceae</taxon>
        <taxon>Mycolicibacterium</taxon>
    </lineage>
</organism>
<protein>
    <submittedName>
        <fullName evidence="1">Uncharacterized protein</fullName>
    </submittedName>
</protein>
<name>A0A0U1DE99_9MYCO</name>
<proteinExistence type="predicted"/>
<dbReference type="EMBL" id="CTEF01000002">
    <property type="protein sequence ID" value="CQD14067.1"/>
    <property type="molecule type" value="Genomic_DNA"/>
</dbReference>
<evidence type="ECO:0000313" key="1">
    <source>
        <dbReference type="EMBL" id="CQD14067.1"/>
    </source>
</evidence>